<reference evidence="2 3" key="1">
    <citation type="submission" date="2016-05" db="EMBL/GenBank/DDBJ databases">
        <title>Draft Genome Sequence of Algibacter sp. Strain SK-16 Isolated from the Surface Water of Aburatsubo Inlet.</title>
        <authorList>
            <person name="Wong S.-K."/>
            <person name="Yoshizawa S."/>
            <person name="Nakajima Y."/>
            <person name="Ogura Y."/>
            <person name="Tetsuya H."/>
            <person name="Hamasaki K."/>
        </authorList>
    </citation>
    <scope>NUCLEOTIDE SEQUENCE [LARGE SCALE GENOMIC DNA]</scope>
    <source>
        <strain evidence="2 3">SK-16</strain>
    </source>
</reference>
<name>A0A1E5T8U5_9FLAO</name>
<feature type="domain" description="Thymidylate kinase-like" evidence="1">
    <location>
        <begin position="228"/>
        <end position="404"/>
    </location>
</feature>
<dbReference type="STRING" id="1849968.A8C32_14800"/>
<evidence type="ECO:0000313" key="2">
    <source>
        <dbReference type="EMBL" id="OEK07758.1"/>
    </source>
</evidence>
<keyword evidence="3" id="KW-1185">Reference proteome</keyword>
<dbReference type="OrthoDB" id="2088152at2"/>
<sequence>MIHKLIKYLHKESIDYCIINGYKSLFDISLNNSDVDILFKNKDFLKIEDILKTFCLLENFKIVQIYHQDVYSKNIFLFNPKTNKLLNLDSYGKLQRKNTTFFSETEIFNNLFSYKGIKTLTTHHEFFHYLLKKIDKNDITDVSFNYLRSLFLKEEELCQKVLQQNFKSLSSTIIKAFQTKNKKILLDFIEALKTDIKTKSSITHNAKNKLRILKRIIKPTGIAISFLGPDGSGKSTIIDGLINKTLPYRKTAYFHLKPIINNTTNSSKVTKAPHKYKPYSKSKSYFKLLFFIYQYNLGWIKNISSLRIKSTLIIFDRYYDDLIVDYKRYRYGGSKNIAKLTRHFIPKPELYFILTADANIIYSRKQEVDYYELQTQIEDYKTLVNGKQYHYIDANKSPESIVNEVYSILMKKMHERY</sequence>
<dbReference type="SUPFAM" id="SSF52540">
    <property type="entry name" value="P-loop containing nucleoside triphosphate hydrolases"/>
    <property type="match status" value="1"/>
</dbReference>
<evidence type="ECO:0000313" key="3">
    <source>
        <dbReference type="Proteomes" id="UP000095713"/>
    </source>
</evidence>
<dbReference type="InterPro" id="IPR027417">
    <property type="entry name" value="P-loop_NTPase"/>
</dbReference>
<protein>
    <recommendedName>
        <fullName evidence="1">Thymidylate kinase-like domain-containing protein</fullName>
    </recommendedName>
</protein>
<organism evidence="2 3">
    <name type="scientific">Flavivirga aquatica</name>
    <dbReference type="NCBI Taxonomy" id="1849968"/>
    <lineage>
        <taxon>Bacteria</taxon>
        <taxon>Pseudomonadati</taxon>
        <taxon>Bacteroidota</taxon>
        <taxon>Flavobacteriia</taxon>
        <taxon>Flavobacteriales</taxon>
        <taxon>Flavobacteriaceae</taxon>
        <taxon>Flavivirga</taxon>
    </lineage>
</organism>
<comment type="caution">
    <text evidence="2">The sequence shown here is derived from an EMBL/GenBank/DDBJ whole genome shotgun (WGS) entry which is preliminary data.</text>
</comment>
<evidence type="ECO:0000259" key="1">
    <source>
        <dbReference type="Pfam" id="PF02223"/>
    </source>
</evidence>
<dbReference type="EMBL" id="MDJD01000043">
    <property type="protein sequence ID" value="OEK07758.1"/>
    <property type="molecule type" value="Genomic_DNA"/>
</dbReference>
<dbReference type="AlphaFoldDB" id="A0A1E5T8U5"/>
<dbReference type="InterPro" id="IPR039430">
    <property type="entry name" value="Thymidylate_kin-like_dom"/>
</dbReference>
<dbReference type="RefSeq" id="WP_069830216.1">
    <property type="nucleotide sequence ID" value="NZ_MDJD01000043.1"/>
</dbReference>
<dbReference type="Pfam" id="PF02223">
    <property type="entry name" value="Thymidylate_kin"/>
    <property type="match status" value="1"/>
</dbReference>
<gene>
    <name evidence="2" type="ORF">A8C32_14800</name>
</gene>
<proteinExistence type="predicted"/>
<dbReference type="Proteomes" id="UP000095713">
    <property type="component" value="Unassembled WGS sequence"/>
</dbReference>
<dbReference type="Gene3D" id="3.40.50.300">
    <property type="entry name" value="P-loop containing nucleotide triphosphate hydrolases"/>
    <property type="match status" value="1"/>
</dbReference>
<accession>A0A1E5T8U5</accession>